<reference evidence="2" key="1">
    <citation type="submission" date="2022-07" db="EMBL/GenBank/DDBJ databases">
        <title>Chromosome-level genome of Muraenolepis orangiensis.</title>
        <authorList>
            <person name="Kim J."/>
        </authorList>
    </citation>
    <scope>NUCLEOTIDE SEQUENCE</scope>
    <source>
        <strain evidence="2">KU_S4_2022</strain>
        <tissue evidence="2">Muscle</tissue>
    </source>
</reference>
<evidence type="ECO:0000313" key="3">
    <source>
        <dbReference type="Proteomes" id="UP001148018"/>
    </source>
</evidence>
<proteinExistence type="predicted"/>
<organism evidence="2 3">
    <name type="scientific">Muraenolepis orangiensis</name>
    <name type="common">Patagonian moray cod</name>
    <dbReference type="NCBI Taxonomy" id="630683"/>
    <lineage>
        <taxon>Eukaryota</taxon>
        <taxon>Metazoa</taxon>
        <taxon>Chordata</taxon>
        <taxon>Craniata</taxon>
        <taxon>Vertebrata</taxon>
        <taxon>Euteleostomi</taxon>
        <taxon>Actinopterygii</taxon>
        <taxon>Neopterygii</taxon>
        <taxon>Teleostei</taxon>
        <taxon>Neoteleostei</taxon>
        <taxon>Acanthomorphata</taxon>
        <taxon>Zeiogadaria</taxon>
        <taxon>Gadariae</taxon>
        <taxon>Gadiformes</taxon>
        <taxon>Muraenolepidoidei</taxon>
        <taxon>Muraenolepididae</taxon>
        <taxon>Muraenolepis</taxon>
    </lineage>
</organism>
<dbReference type="AlphaFoldDB" id="A0A9Q0DT73"/>
<comment type="caution">
    <text evidence="2">The sequence shown here is derived from an EMBL/GenBank/DDBJ whole genome shotgun (WGS) entry which is preliminary data.</text>
</comment>
<dbReference type="Proteomes" id="UP001148018">
    <property type="component" value="Unassembled WGS sequence"/>
</dbReference>
<evidence type="ECO:0000256" key="1">
    <source>
        <dbReference type="SAM" id="MobiDB-lite"/>
    </source>
</evidence>
<name>A0A9Q0DT73_9TELE</name>
<sequence length="144" mass="15215">MTRGHRLAPSLVRQGVCEGLAGTPTTALHCQSALITVSPLPAPLSAPGRQSSDRQPAACADPEEQPGPSGALDCCSKFLYFFQAKVDSIHQQLHFSLSTFTPVDTLMVAKLVTKAKAFTCSLDPMPTALVKASLPIICPIIVTL</sequence>
<keyword evidence="3" id="KW-1185">Reference proteome</keyword>
<dbReference type="OrthoDB" id="8961879at2759"/>
<protein>
    <submittedName>
        <fullName evidence="2">Uncharacterized protein</fullName>
    </submittedName>
</protein>
<evidence type="ECO:0000313" key="2">
    <source>
        <dbReference type="EMBL" id="KAJ3594074.1"/>
    </source>
</evidence>
<gene>
    <name evidence="2" type="ORF">NHX12_006406</name>
</gene>
<dbReference type="EMBL" id="JANIIK010000112">
    <property type="protein sequence ID" value="KAJ3594074.1"/>
    <property type="molecule type" value="Genomic_DNA"/>
</dbReference>
<feature type="region of interest" description="Disordered" evidence="1">
    <location>
        <begin position="43"/>
        <end position="68"/>
    </location>
</feature>
<accession>A0A9Q0DT73</accession>